<organism evidence="2 3">
    <name type="scientific">Pseudomicrostroma glucosiphilum</name>
    <dbReference type="NCBI Taxonomy" id="1684307"/>
    <lineage>
        <taxon>Eukaryota</taxon>
        <taxon>Fungi</taxon>
        <taxon>Dikarya</taxon>
        <taxon>Basidiomycota</taxon>
        <taxon>Ustilaginomycotina</taxon>
        <taxon>Exobasidiomycetes</taxon>
        <taxon>Microstromatales</taxon>
        <taxon>Microstromatales incertae sedis</taxon>
        <taxon>Pseudomicrostroma</taxon>
    </lineage>
</organism>
<accession>A0A316U370</accession>
<gene>
    <name evidence="2" type="ORF">BCV69DRAFT_313497</name>
</gene>
<keyword evidence="3" id="KW-1185">Reference proteome</keyword>
<name>A0A316U370_9BASI</name>
<dbReference type="GeneID" id="37016766"/>
<dbReference type="RefSeq" id="XP_025346912.1">
    <property type="nucleotide sequence ID" value="XM_025495032.1"/>
</dbReference>
<evidence type="ECO:0000313" key="3">
    <source>
        <dbReference type="Proteomes" id="UP000245942"/>
    </source>
</evidence>
<sequence>MKDWQRSPEPEAMMGPRGVKRSRLSTPEDEQVARADTTTDDMTSLNGIPGPGPATQESRQALAAKAAEDRAIKGASRKARLMSLAEMSFRTVISHLASADEETVSEVSSYAPSLNPRYSGPLLQACKDKAERLRRLERAKVVAAQAREREKISRPTAIAIQTSADVMMGRNGRPIKRAEKTAGGRRMWAKAAAAAGKRR</sequence>
<reference evidence="2 3" key="1">
    <citation type="journal article" date="2018" name="Mol. Biol. Evol.">
        <title>Broad Genomic Sampling Reveals a Smut Pathogenic Ancestry of the Fungal Clade Ustilaginomycotina.</title>
        <authorList>
            <person name="Kijpornyongpan T."/>
            <person name="Mondo S.J."/>
            <person name="Barry K."/>
            <person name="Sandor L."/>
            <person name="Lee J."/>
            <person name="Lipzen A."/>
            <person name="Pangilinan J."/>
            <person name="LaButti K."/>
            <person name="Hainaut M."/>
            <person name="Henrissat B."/>
            <person name="Grigoriev I.V."/>
            <person name="Spatafora J.W."/>
            <person name="Aime M.C."/>
        </authorList>
    </citation>
    <scope>NUCLEOTIDE SEQUENCE [LARGE SCALE GENOMIC DNA]</scope>
    <source>
        <strain evidence="2 3">MCA 4718</strain>
    </source>
</reference>
<dbReference type="AlphaFoldDB" id="A0A316U370"/>
<evidence type="ECO:0000256" key="1">
    <source>
        <dbReference type="SAM" id="MobiDB-lite"/>
    </source>
</evidence>
<dbReference type="Proteomes" id="UP000245942">
    <property type="component" value="Unassembled WGS sequence"/>
</dbReference>
<evidence type="ECO:0000313" key="2">
    <source>
        <dbReference type="EMBL" id="PWN19752.1"/>
    </source>
</evidence>
<proteinExistence type="predicted"/>
<protein>
    <submittedName>
        <fullName evidence="2">Uncharacterized protein</fullName>
    </submittedName>
</protein>
<dbReference type="EMBL" id="KZ819330">
    <property type="protein sequence ID" value="PWN19752.1"/>
    <property type="molecule type" value="Genomic_DNA"/>
</dbReference>
<feature type="region of interest" description="Disordered" evidence="1">
    <location>
        <begin position="1"/>
        <end position="65"/>
    </location>
</feature>